<keyword evidence="4 6" id="KW-1133">Transmembrane helix</keyword>
<keyword evidence="7" id="KW-0131">Cell cycle</keyword>
<evidence type="ECO:0000256" key="3">
    <source>
        <dbReference type="ARBA" id="ARBA00022960"/>
    </source>
</evidence>
<dbReference type="STRING" id="180163.SAMN02745174_01086"/>
<dbReference type="RefSeq" id="WP_078693589.1">
    <property type="nucleotide sequence ID" value="NZ_FUWX01000008.1"/>
</dbReference>
<feature type="transmembrane region" description="Helical" evidence="6">
    <location>
        <begin position="315"/>
        <end position="336"/>
    </location>
</feature>
<evidence type="ECO:0000256" key="1">
    <source>
        <dbReference type="ARBA" id="ARBA00004141"/>
    </source>
</evidence>
<dbReference type="Pfam" id="PF01098">
    <property type="entry name" value="FTSW_RODA_SPOVE"/>
    <property type="match status" value="1"/>
</dbReference>
<dbReference type="PROSITE" id="PS00428">
    <property type="entry name" value="FTSW_RODA_SPOVE"/>
    <property type="match status" value="1"/>
</dbReference>
<feature type="transmembrane region" description="Helical" evidence="6">
    <location>
        <begin position="348"/>
        <end position="375"/>
    </location>
</feature>
<dbReference type="GO" id="GO:0005886">
    <property type="term" value="C:plasma membrane"/>
    <property type="evidence" value="ECO:0007669"/>
    <property type="project" value="TreeGrafter"/>
</dbReference>
<dbReference type="PANTHER" id="PTHR30474">
    <property type="entry name" value="CELL CYCLE PROTEIN"/>
    <property type="match status" value="1"/>
</dbReference>
<dbReference type="PANTHER" id="PTHR30474:SF1">
    <property type="entry name" value="PEPTIDOGLYCAN GLYCOSYLTRANSFERASE MRDB"/>
    <property type="match status" value="1"/>
</dbReference>
<evidence type="ECO:0000256" key="6">
    <source>
        <dbReference type="SAM" id="Phobius"/>
    </source>
</evidence>
<evidence type="ECO:0000313" key="7">
    <source>
        <dbReference type="EMBL" id="SJZ62925.1"/>
    </source>
</evidence>
<dbReference type="InterPro" id="IPR018365">
    <property type="entry name" value="Cell_cycle_FtsW-rel_CS"/>
</dbReference>
<accession>A0A1T4M7P2</accession>
<dbReference type="GO" id="GO:0051301">
    <property type="term" value="P:cell division"/>
    <property type="evidence" value="ECO:0007669"/>
    <property type="project" value="UniProtKB-KW"/>
</dbReference>
<feature type="transmembrane region" description="Helical" evidence="6">
    <location>
        <begin position="221"/>
        <end position="240"/>
    </location>
</feature>
<feature type="transmembrane region" description="Helical" evidence="6">
    <location>
        <begin position="67"/>
        <end position="84"/>
    </location>
</feature>
<keyword evidence="5 6" id="KW-0472">Membrane</keyword>
<dbReference type="Proteomes" id="UP000191153">
    <property type="component" value="Unassembled WGS sequence"/>
</dbReference>
<dbReference type="GO" id="GO:0008360">
    <property type="term" value="P:regulation of cell shape"/>
    <property type="evidence" value="ECO:0007669"/>
    <property type="project" value="UniProtKB-KW"/>
</dbReference>
<evidence type="ECO:0000256" key="2">
    <source>
        <dbReference type="ARBA" id="ARBA00022692"/>
    </source>
</evidence>
<dbReference type="EMBL" id="FUWX01000008">
    <property type="protein sequence ID" value="SJZ62925.1"/>
    <property type="molecule type" value="Genomic_DNA"/>
</dbReference>
<sequence>MNSGNKSIYHERNLLQKEKMVEEQKTKKKKRRYGLMMMVLILCFFSMINIVSASFFINDNYMKKHSIFLGLFLFIYIFLGSLNYKKFNYSILENKKLRKWLMWGSSGVLVLVGMIGKYNLLPGIVPRINGAYGWVRIAGINLQPAEILKIPFVIVMAITLANCEREESDQNEILIQSIATLCIFIPGLVIQNDIGTALHYGAIWAFMVFMSNIGRNFILKIMGIGIPVGIFITGIVYKFAPSENTGHIIKRIKSYIDILFFNRFDQEVGYQVKQSILAFGSGGLLGKGYANGVQKYSYLPEIHTDFVMATFAEEFGFVGIIGIVLLFYFIFISIMHTSMETKDEFGKYLAMGIGGLIMIQMFINIFVAVGLLPVFGIPMPLFSYGGSSMVTLGIALGIIQNINKVG</sequence>
<keyword evidence="3" id="KW-0133">Cell shape</keyword>
<feature type="transmembrane region" description="Helical" evidence="6">
    <location>
        <begin position="33"/>
        <end position="55"/>
    </location>
</feature>
<proteinExistence type="predicted"/>
<dbReference type="GO" id="GO:0032153">
    <property type="term" value="C:cell division site"/>
    <property type="evidence" value="ECO:0007669"/>
    <property type="project" value="TreeGrafter"/>
</dbReference>
<dbReference type="InterPro" id="IPR001182">
    <property type="entry name" value="FtsW/RodA"/>
</dbReference>
<dbReference type="OrthoDB" id="9812661at2"/>
<evidence type="ECO:0000256" key="4">
    <source>
        <dbReference type="ARBA" id="ARBA00022989"/>
    </source>
</evidence>
<name>A0A1T4M7P2_9FUSO</name>
<keyword evidence="2 6" id="KW-0812">Transmembrane</keyword>
<reference evidence="7 8" key="1">
    <citation type="submission" date="2017-02" db="EMBL/GenBank/DDBJ databases">
        <authorList>
            <person name="Peterson S.W."/>
        </authorList>
    </citation>
    <scope>NUCLEOTIDE SEQUENCE [LARGE SCALE GENOMIC DNA]</scope>
    <source>
        <strain evidence="7 8">ATCC 700028</strain>
    </source>
</reference>
<feature type="transmembrane region" description="Helical" evidence="6">
    <location>
        <begin position="100"/>
        <end position="120"/>
    </location>
</feature>
<keyword evidence="8" id="KW-1185">Reference proteome</keyword>
<dbReference type="GO" id="GO:0015648">
    <property type="term" value="F:lipid-linked peptidoglycan transporter activity"/>
    <property type="evidence" value="ECO:0007669"/>
    <property type="project" value="TreeGrafter"/>
</dbReference>
<feature type="transmembrane region" description="Helical" evidence="6">
    <location>
        <begin position="173"/>
        <end position="191"/>
    </location>
</feature>
<organism evidence="7 8">
    <name type="scientific">Cetobacterium ceti</name>
    <dbReference type="NCBI Taxonomy" id="180163"/>
    <lineage>
        <taxon>Bacteria</taxon>
        <taxon>Fusobacteriati</taxon>
        <taxon>Fusobacteriota</taxon>
        <taxon>Fusobacteriia</taxon>
        <taxon>Fusobacteriales</taxon>
        <taxon>Fusobacteriaceae</taxon>
        <taxon>Cetobacterium</taxon>
    </lineage>
</organism>
<comment type="subcellular location">
    <subcellularLocation>
        <location evidence="1">Membrane</location>
        <topology evidence="1">Multi-pass membrane protein</topology>
    </subcellularLocation>
</comment>
<keyword evidence="7" id="KW-0132">Cell division</keyword>
<protein>
    <submittedName>
        <fullName evidence="7">Cell division protein FtsW</fullName>
    </submittedName>
</protein>
<gene>
    <name evidence="7" type="ORF">SAMN02745174_01086</name>
</gene>
<feature type="transmembrane region" description="Helical" evidence="6">
    <location>
        <begin position="197"/>
        <end position="214"/>
    </location>
</feature>
<dbReference type="AlphaFoldDB" id="A0A1T4M7P2"/>
<feature type="transmembrane region" description="Helical" evidence="6">
    <location>
        <begin position="381"/>
        <end position="399"/>
    </location>
</feature>
<evidence type="ECO:0000313" key="8">
    <source>
        <dbReference type="Proteomes" id="UP000191153"/>
    </source>
</evidence>
<evidence type="ECO:0000256" key="5">
    <source>
        <dbReference type="ARBA" id="ARBA00023136"/>
    </source>
</evidence>